<keyword evidence="10" id="KW-1185">Reference proteome</keyword>
<dbReference type="KEGG" id="dsh:Dshi_0205"/>
<keyword evidence="7 8" id="KW-0472">Membrane</keyword>
<protein>
    <recommendedName>
        <fullName evidence="8">Probable membrane transporter protein</fullName>
    </recommendedName>
</protein>
<evidence type="ECO:0000256" key="6">
    <source>
        <dbReference type="ARBA" id="ARBA00022989"/>
    </source>
</evidence>
<dbReference type="EMBL" id="CP000830">
    <property type="protein sequence ID" value="ABV91954.1"/>
    <property type="molecule type" value="Genomic_DNA"/>
</dbReference>
<keyword evidence="5 8" id="KW-0812">Transmembrane</keyword>
<keyword evidence="6 8" id="KW-1133">Transmembrane helix</keyword>
<evidence type="ECO:0000256" key="2">
    <source>
        <dbReference type="ARBA" id="ARBA00009142"/>
    </source>
</evidence>
<evidence type="ECO:0000313" key="10">
    <source>
        <dbReference type="Proteomes" id="UP000006833"/>
    </source>
</evidence>
<feature type="transmembrane region" description="Helical" evidence="8">
    <location>
        <begin position="84"/>
        <end position="102"/>
    </location>
</feature>
<evidence type="ECO:0000256" key="7">
    <source>
        <dbReference type="ARBA" id="ARBA00023136"/>
    </source>
</evidence>
<gene>
    <name evidence="9" type="ordered locus">Dshi_0205</name>
</gene>
<reference evidence="10" key="1">
    <citation type="journal article" date="2010" name="ISME J.">
        <title>The complete genome sequence of the algal symbiont Dinoroseobacter shibae: a hitchhiker's guide to life in the sea.</title>
        <authorList>
            <person name="Wagner-Dobler I."/>
            <person name="Ballhausen B."/>
            <person name="Berger M."/>
            <person name="Brinkhoff T."/>
            <person name="Buchholz I."/>
            <person name="Bunk B."/>
            <person name="Cypionka H."/>
            <person name="Daniel R."/>
            <person name="Drepper T."/>
            <person name="Gerdts G."/>
            <person name="Hahnke S."/>
            <person name="Han C."/>
            <person name="Jahn D."/>
            <person name="Kalhoefer D."/>
            <person name="Kiss H."/>
            <person name="Klenk H.P."/>
            <person name="Kyrpides N."/>
            <person name="Liebl W."/>
            <person name="Liesegang H."/>
            <person name="Meincke L."/>
            <person name="Pati A."/>
            <person name="Petersen J."/>
            <person name="Piekarski T."/>
            <person name="Pommerenke C."/>
            <person name="Pradella S."/>
            <person name="Pukall R."/>
            <person name="Rabus R."/>
            <person name="Stackebrandt E."/>
            <person name="Thole S."/>
            <person name="Thompson L."/>
            <person name="Tielen P."/>
            <person name="Tomasch J."/>
            <person name="von Jan M."/>
            <person name="Wanphrut N."/>
            <person name="Wichels A."/>
            <person name="Zech H."/>
            <person name="Simon M."/>
        </authorList>
    </citation>
    <scope>NUCLEOTIDE SEQUENCE [LARGE SCALE GENOMIC DNA]</scope>
    <source>
        <strain evidence="10">DSM 16493 / NCIMB 14021 / DFL 12</strain>
    </source>
</reference>
<dbReference type="PANTHER" id="PTHR30269">
    <property type="entry name" value="TRANSMEMBRANE PROTEIN YFCA"/>
    <property type="match status" value="1"/>
</dbReference>
<evidence type="ECO:0000256" key="5">
    <source>
        <dbReference type="ARBA" id="ARBA00022692"/>
    </source>
</evidence>
<feature type="transmembrane region" description="Helical" evidence="8">
    <location>
        <begin position="140"/>
        <end position="167"/>
    </location>
</feature>
<name>A8LLE4_DINSH</name>
<evidence type="ECO:0000256" key="4">
    <source>
        <dbReference type="ARBA" id="ARBA00022475"/>
    </source>
</evidence>
<dbReference type="OrthoDB" id="9800873at2"/>
<feature type="transmembrane region" description="Helical" evidence="8">
    <location>
        <begin position="12"/>
        <end position="37"/>
    </location>
</feature>
<dbReference type="STRING" id="398580.Dshi_0205"/>
<keyword evidence="4 8" id="KW-1003">Cell membrane</keyword>
<dbReference type="RefSeq" id="WP_012176887.1">
    <property type="nucleotide sequence ID" value="NC_009952.1"/>
</dbReference>
<sequence length="254" mass="27039">MDLFLSLSELTLAFLVLCAVFAGVVKGAVGFAMPLILMSGLSAVVPVPVALAGLMVPSLVMNLWQALRGGVGALSLTARTHWRLVALVLVFIALSGQLVLAVPERILSLMIGVPIALYATSQLLGWRLRIAPAYRRRAELGTGVIAGFFGGFSGIWGPPIVAYLVALDTPKAEQVRTQGLLYGLASCALVLTHLRTGVANVETLTFSAMLLVPAAAGMAMGLWLQDRMDQDRFRQATLVFLLLAGLNLVRRGIM</sequence>
<evidence type="ECO:0000313" key="9">
    <source>
        <dbReference type="EMBL" id="ABV91954.1"/>
    </source>
</evidence>
<feature type="transmembrane region" description="Helical" evidence="8">
    <location>
        <begin position="204"/>
        <end position="224"/>
    </location>
</feature>
<dbReference type="Proteomes" id="UP000006833">
    <property type="component" value="Chromosome"/>
</dbReference>
<feature type="transmembrane region" description="Helical" evidence="8">
    <location>
        <begin position="109"/>
        <end position="128"/>
    </location>
</feature>
<proteinExistence type="inferred from homology"/>
<evidence type="ECO:0000256" key="8">
    <source>
        <dbReference type="RuleBase" id="RU363041"/>
    </source>
</evidence>
<dbReference type="HOGENOM" id="CLU_054750_7_0_5"/>
<dbReference type="PANTHER" id="PTHR30269:SF32">
    <property type="entry name" value="MEMBRANE TRANSPORTER PROTEIN-RELATED"/>
    <property type="match status" value="1"/>
</dbReference>
<feature type="transmembrane region" description="Helical" evidence="8">
    <location>
        <begin position="44"/>
        <end position="64"/>
    </location>
</feature>
<accession>A8LLE4</accession>
<comment type="subcellular location">
    <subcellularLocation>
        <location evidence="1 8">Cell membrane</location>
        <topology evidence="1 8">Multi-pass membrane protein</topology>
    </subcellularLocation>
</comment>
<dbReference type="InterPro" id="IPR002781">
    <property type="entry name" value="TM_pro_TauE-like"/>
</dbReference>
<dbReference type="AlphaFoldDB" id="A8LLE4"/>
<organism evidence="9 10">
    <name type="scientific">Dinoroseobacter shibae (strain DSM 16493 / NCIMB 14021 / DFL 12)</name>
    <dbReference type="NCBI Taxonomy" id="398580"/>
    <lineage>
        <taxon>Bacteria</taxon>
        <taxon>Pseudomonadati</taxon>
        <taxon>Pseudomonadota</taxon>
        <taxon>Alphaproteobacteria</taxon>
        <taxon>Rhodobacterales</taxon>
        <taxon>Roseobacteraceae</taxon>
        <taxon>Dinoroseobacter</taxon>
    </lineage>
</organism>
<dbReference type="InterPro" id="IPR052017">
    <property type="entry name" value="TSUP"/>
</dbReference>
<evidence type="ECO:0000256" key="3">
    <source>
        <dbReference type="ARBA" id="ARBA00022448"/>
    </source>
</evidence>
<comment type="similarity">
    <text evidence="2 8">Belongs to the 4-toluene sulfonate uptake permease (TSUP) (TC 2.A.102) family.</text>
</comment>
<evidence type="ECO:0000256" key="1">
    <source>
        <dbReference type="ARBA" id="ARBA00004651"/>
    </source>
</evidence>
<feature type="transmembrane region" description="Helical" evidence="8">
    <location>
        <begin position="179"/>
        <end position="198"/>
    </location>
</feature>
<dbReference type="Pfam" id="PF01925">
    <property type="entry name" value="TauE"/>
    <property type="match status" value="1"/>
</dbReference>
<dbReference type="GO" id="GO:0005886">
    <property type="term" value="C:plasma membrane"/>
    <property type="evidence" value="ECO:0007669"/>
    <property type="project" value="UniProtKB-SubCell"/>
</dbReference>
<keyword evidence="3" id="KW-0813">Transport</keyword>
<dbReference type="eggNOG" id="COG0730">
    <property type="taxonomic scope" value="Bacteria"/>
</dbReference>